<sequence length="134" mass="15655">MVAIKNYDIITDKLNACGSWAYKRIVKMEYEIELDYEDDYIGRLDISFYVIVLETKEPFKVKIRYHNVYDLTLRKATTLCLTKALIIHDLKDLGLESVQRYHVHDDSGYGENDGFGDIDFYCSAIEAISVEEFY</sequence>
<gene>
    <name evidence="1" type="ORF">SAMN04487969_108139</name>
</gene>
<keyword evidence="2" id="KW-1185">Reference proteome</keyword>
<dbReference type="AlphaFoldDB" id="A0A1I2E2A7"/>
<accession>A0A1I2E2A7</accession>
<proteinExistence type="predicted"/>
<dbReference type="Proteomes" id="UP000183410">
    <property type="component" value="Unassembled WGS sequence"/>
</dbReference>
<organism evidence="1 2">
    <name type="scientific">Paenibacillus algorifonticola</name>
    <dbReference type="NCBI Taxonomy" id="684063"/>
    <lineage>
        <taxon>Bacteria</taxon>
        <taxon>Bacillati</taxon>
        <taxon>Bacillota</taxon>
        <taxon>Bacilli</taxon>
        <taxon>Bacillales</taxon>
        <taxon>Paenibacillaceae</taxon>
        <taxon>Paenibacillus</taxon>
    </lineage>
</organism>
<evidence type="ECO:0000313" key="2">
    <source>
        <dbReference type="Proteomes" id="UP000183410"/>
    </source>
</evidence>
<protein>
    <submittedName>
        <fullName evidence="1">Uncharacterized protein</fullName>
    </submittedName>
</protein>
<evidence type="ECO:0000313" key="1">
    <source>
        <dbReference type="EMBL" id="SFE86975.1"/>
    </source>
</evidence>
<dbReference type="EMBL" id="FONN01000008">
    <property type="protein sequence ID" value="SFE86975.1"/>
    <property type="molecule type" value="Genomic_DNA"/>
</dbReference>
<name>A0A1I2E2A7_9BACL</name>
<reference evidence="2" key="1">
    <citation type="submission" date="2016-10" db="EMBL/GenBank/DDBJ databases">
        <authorList>
            <person name="Varghese N."/>
            <person name="Submissions S."/>
        </authorList>
    </citation>
    <scope>NUCLEOTIDE SEQUENCE [LARGE SCALE GENOMIC DNA]</scope>
    <source>
        <strain evidence="2">CGMCC 1.10223</strain>
    </source>
</reference>